<evidence type="ECO:0000313" key="3">
    <source>
        <dbReference type="Proteomes" id="UP000317811"/>
    </source>
</evidence>
<gene>
    <name evidence="2" type="primary">62</name>
    <name evidence="2" type="ORF">SEA_YASDNIL_62</name>
</gene>
<name>A0A514U4B0_9CAUD</name>
<evidence type="ECO:0000313" key="2">
    <source>
        <dbReference type="EMBL" id="QDK03786.1"/>
    </source>
</evidence>
<accession>A0A514U4B0</accession>
<proteinExistence type="predicted"/>
<dbReference type="RefSeq" id="YP_010056469.1">
    <property type="nucleotide sequence ID" value="NC_054678.1"/>
</dbReference>
<dbReference type="EMBL" id="MN096379">
    <property type="protein sequence ID" value="QDK03786.1"/>
    <property type="molecule type" value="Genomic_DNA"/>
</dbReference>
<feature type="region of interest" description="Disordered" evidence="1">
    <location>
        <begin position="44"/>
        <end position="103"/>
    </location>
</feature>
<feature type="compositionally biased region" description="Basic and acidic residues" evidence="1">
    <location>
        <begin position="72"/>
        <end position="97"/>
    </location>
</feature>
<dbReference type="Proteomes" id="UP000317811">
    <property type="component" value="Segment"/>
</dbReference>
<protein>
    <submittedName>
        <fullName evidence="2">Uncharacterized protein</fullName>
    </submittedName>
</protein>
<evidence type="ECO:0000256" key="1">
    <source>
        <dbReference type="SAM" id="MobiDB-lite"/>
    </source>
</evidence>
<dbReference type="KEGG" id="vg:64472414"/>
<dbReference type="GeneID" id="64472414"/>
<organism evidence="2 3">
    <name type="scientific">Streptomyces phage Yasdnil</name>
    <dbReference type="NCBI Taxonomy" id="2593360"/>
    <lineage>
        <taxon>Viruses</taxon>
        <taxon>Duplodnaviria</taxon>
        <taxon>Heunggongvirae</taxon>
        <taxon>Uroviricota</taxon>
        <taxon>Caudoviricetes</taxon>
        <taxon>Arquatrovirinae</taxon>
        <taxon>Likavirus</taxon>
        <taxon>Likavirus yasdnil</taxon>
    </lineage>
</organism>
<keyword evidence="3" id="KW-1185">Reference proteome</keyword>
<sequence>MSFNRITVDTVIAKVERLAHVESPEERDALVAEIRDDIEVLTSEAYDDGHSDGYSEGEDAGYQDGYDSGTYDNDRYDEGFEDGKEEGYSDGYEAAREEFEDAA</sequence>
<reference evidence="2 3" key="1">
    <citation type="submission" date="2019-06" db="EMBL/GenBank/DDBJ databases">
        <authorList>
            <person name="Phetasavong A."/>
            <person name="Knapp S.J."/>
            <person name="Scott T.S."/>
            <person name="Nayek S."/>
            <person name="Layton S.R."/>
            <person name="Kim T."/>
            <person name="Hughes L.E."/>
            <person name="Garlena R.A."/>
            <person name="Russell D.A."/>
            <person name="Pope W.H."/>
            <person name="Jacobs-Sera D."/>
            <person name="Hatfull G.F."/>
        </authorList>
    </citation>
    <scope>NUCLEOTIDE SEQUENCE [LARGE SCALE GENOMIC DNA]</scope>
</reference>